<dbReference type="GO" id="GO:0009881">
    <property type="term" value="F:photoreceptor activity"/>
    <property type="evidence" value="ECO:0007669"/>
    <property type="project" value="UniProtKB-KW"/>
</dbReference>
<evidence type="ECO:0000256" key="8">
    <source>
        <dbReference type="ARBA" id="ARBA00022991"/>
    </source>
</evidence>
<evidence type="ECO:0000256" key="4">
    <source>
        <dbReference type="ARBA" id="ARBA00022606"/>
    </source>
</evidence>
<keyword evidence="3" id="KW-0600">Photoreceptor protein</keyword>
<evidence type="ECO:0000313" key="12">
    <source>
        <dbReference type="EMBL" id="RJX48332.1"/>
    </source>
</evidence>
<evidence type="ECO:0000256" key="2">
    <source>
        <dbReference type="ARBA" id="ARBA00008130"/>
    </source>
</evidence>
<dbReference type="GO" id="GO:0005216">
    <property type="term" value="F:monoatomic ion channel activity"/>
    <property type="evidence" value="ECO:0007669"/>
    <property type="project" value="InterPro"/>
</dbReference>
<feature type="transmembrane region" description="Helical" evidence="11">
    <location>
        <begin position="6"/>
        <end position="28"/>
    </location>
</feature>
<feature type="transmembrane region" description="Helical" evidence="11">
    <location>
        <begin position="97"/>
        <end position="118"/>
    </location>
</feature>
<evidence type="ECO:0000256" key="3">
    <source>
        <dbReference type="ARBA" id="ARBA00022543"/>
    </source>
</evidence>
<keyword evidence="9 11" id="KW-0472">Membrane</keyword>
<comment type="subcellular location">
    <subcellularLocation>
        <location evidence="1">Membrane</location>
        <topology evidence="1">Multi-pass membrane protein</topology>
    </subcellularLocation>
</comment>
<name>A0A3A6Q773_9EURY</name>
<dbReference type="PANTHER" id="PTHR28286">
    <property type="match status" value="1"/>
</dbReference>
<dbReference type="Pfam" id="PF01036">
    <property type="entry name" value="Bac_rhodopsin"/>
    <property type="match status" value="1"/>
</dbReference>
<keyword evidence="5 11" id="KW-0812">Transmembrane</keyword>
<dbReference type="PROSITE" id="PS00327">
    <property type="entry name" value="BACTERIAL_OPSIN_RET"/>
    <property type="match status" value="1"/>
</dbReference>
<comment type="caution">
    <text evidence="12">The sequence shown here is derived from an EMBL/GenBank/DDBJ whole genome shotgun (WGS) entry which is preliminary data.</text>
</comment>
<feature type="transmembrane region" description="Helical" evidence="11">
    <location>
        <begin position="35"/>
        <end position="53"/>
    </location>
</feature>
<dbReference type="AlphaFoldDB" id="A0A3A6Q773"/>
<feature type="transmembrane region" description="Helical" evidence="11">
    <location>
        <begin position="73"/>
        <end position="90"/>
    </location>
</feature>
<reference evidence="12 13" key="1">
    <citation type="submission" date="2018-06" db="EMBL/GenBank/DDBJ databases">
        <title>Halonotius sp. F13-13 a new haloarchaeeon isolated from a solar saltern from Isla Cristina, Huelva, Spain.</title>
        <authorList>
            <person name="Duran-Viseras A."/>
            <person name="Sanchez-Porro C."/>
            <person name="Ventosa A."/>
        </authorList>
    </citation>
    <scope>NUCLEOTIDE SEQUENCE [LARGE SCALE GENOMIC DNA]</scope>
    <source>
        <strain evidence="12 13">CECT 7525</strain>
    </source>
</reference>
<dbReference type="Gene3D" id="1.20.1070.10">
    <property type="entry name" value="Rhodopsin 7-helix transmembrane proteins"/>
    <property type="match status" value="1"/>
</dbReference>
<dbReference type="Proteomes" id="UP000281564">
    <property type="component" value="Unassembled WGS sequence"/>
</dbReference>
<comment type="similarity">
    <text evidence="2">Belongs to the archaeal/bacterial/fungal opsin family.</text>
</comment>
<keyword evidence="7 11" id="KW-1133">Transmembrane helix</keyword>
<proteinExistence type="inferred from homology"/>
<dbReference type="SUPFAM" id="SSF81321">
    <property type="entry name" value="Family A G protein-coupled receptor-like"/>
    <property type="match status" value="1"/>
</dbReference>
<feature type="transmembrane region" description="Helical" evidence="11">
    <location>
        <begin position="163"/>
        <end position="188"/>
    </location>
</feature>
<dbReference type="EMBL" id="QMDW01000022">
    <property type="protein sequence ID" value="RJX48332.1"/>
    <property type="molecule type" value="Genomic_DNA"/>
</dbReference>
<keyword evidence="10" id="KW-0675">Receptor</keyword>
<dbReference type="PANTHER" id="PTHR28286:SF2">
    <property type="entry name" value="BACTERIORHODOPSIN _OPSIN, NOPA (EUROFUNG)"/>
    <property type="match status" value="1"/>
</dbReference>
<sequence>MLLSAASWAAVGAVVLGLGTIPSVYFALRDERNQKYYAVLAAITGIASLAYAFTSTGIGTISVNGAVFYTSRYVDWLLTTPLLILYLTMLCKPGKQLYALLLGLDVALIGLGIVAIFTEGVLSLTLFGLGAAAYVALAYLLVSELPDRASFASERVGIVFAKLRNVTVVLWTLYPVVWLLAPVGFGLMTPGTEMMVIVYLDVITKVGFAILALMGHDALDDITDQSLTVNTEESESSTSAELVS</sequence>
<organism evidence="12 13">
    <name type="scientific">Halonotius pteroides</name>
    <dbReference type="NCBI Taxonomy" id="268735"/>
    <lineage>
        <taxon>Archaea</taxon>
        <taxon>Methanobacteriati</taxon>
        <taxon>Methanobacteriota</taxon>
        <taxon>Stenosarchaea group</taxon>
        <taxon>Halobacteria</taxon>
        <taxon>Halobacteriales</taxon>
        <taxon>Haloferacaceae</taxon>
        <taxon>Halonotius</taxon>
    </lineage>
</organism>
<dbReference type="GO" id="GO:0007602">
    <property type="term" value="P:phototransduction"/>
    <property type="evidence" value="ECO:0007669"/>
    <property type="project" value="UniProtKB-KW"/>
</dbReference>
<protein>
    <submittedName>
        <fullName evidence="12">Sensory rhodopsin-2</fullName>
    </submittedName>
</protein>
<dbReference type="PRINTS" id="PR00251">
    <property type="entry name" value="BACTRLOPSIN"/>
</dbReference>
<evidence type="ECO:0000256" key="5">
    <source>
        <dbReference type="ARBA" id="ARBA00022692"/>
    </source>
</evidence>
<accession>A0A3A6Q773</accession>
<dbReference type="OrthoDB" id="330248at2157"/>
<dbReference type="SMART" id="SM01021">
    <property type="entry name" value="Bac_rhodopsin"/>
    <property type="match status" value="1"/>
</dbReference>
<keyword evidence="13" id="KW-1185">Reference proteome</keyword>
<gene>
    <name evidence="12" type="ORF">DP106_12475</name>
</gene>
<evidence type="ECO:0000256" key="9">
    <source>
        <dbReference type="ARBA" id="ARBA00023136"/>
    </source>
</evidence>
<evidence type="ECO:0000256" key="1">
    <source>
        <dbReference type="ARBA" id="ARBA00004141"/>
    </source>
</evidence>
<keyword evidence="4" id="KW-0716">Sensory transduction</keyword>
<evidence type="ECO:0000256" key="11">
    <source>
        <dbReference type="SAM" id="Phobius"/>
    </source>
</evidence>
<dbReference type="RefSeq" id="WP_120085770.1">
    <property type="nucleotide sequence ID" value="NZ_QMDW01000022.1"/>
</dbReference>
<keyword evidence="6" id="KW-0681">Retinal protein</keyword>
<dbReference type="InterPro" id="IPR001425">
    <property type="entry name" value="Arc/bac/fun_rhodopsins"/>
</dbReference>
<dbReference type="GO" id="GO:0016020">
    <property type="term" value="C:membrane"/>
    <property type="evidence" value="ECO:0007669"/>
    <property type="project" value="UniProtKB-SubCell"/>
</dbReference>
<keyword evidence="8" id="KW-0157">Chromophore</keyword>
<feature type="transmembrane region" description="Helical" evidence="11">
    <location>
        <begin position="124"/>
        <end position="142"/>
    </location>
</feature>
<evidence type="ECO:0000256" key="6">
    <source>
        <dbReference type="ARBA" id="ARBA00022925"/>
    </source>
</evidence>
<evidence type="ECO:0000256" key="10">
    <source>
        <dbReference type="ARBA" id="ARBA00023170"/>
    </source>
</evidence>
<feature type="transmembrane region" description="Helical" evidence="11">
    <location>
        <begin position="194"/>
        <end position="214"/>
    </location>
</feature>
<dbReference type="InterPro" id="IPR018229">
    <property type="entry name" value="Rhodopsin_retinal_BS"/>
</dbReference>
<evidence type="ECO:0000313" key="13">
    <source>
        <dbReference type="Proteomes" id="UP000281564"/>
    </source>
</evidence>
<evidence type="ECO:0000256" key="7">
    <source>
        <dbReference type="ARBA" id="ARBA00022989"/>
    </source>
</evidence>
<dbReference type="PROSITE" id="PS00950">
    <property type="entry name" value="BACTERIAL_OPSIN_1"/>
    <property type="match status" value="1"/>
</dbReference>